<keyword evidence="9" id="KW-1185">Reference proteome</keyword>
<keyword evidence="2" id="KW-0238">DNA-binding</keyword>
<dbReference type="InterPro" id="IPR006118">
    <property type="entry name" value="Recombinase_CS"/>
</dbReference>
<proteinExistence type="predicted"/>
<evidence type="ECO:0000259" key="7">
    <source>
        <dbReference type="PROSITE" id="PS51736"/>
    </source>
</evidence>
<dbReference type="InterPro" id="IPR006119">
    <property type="entry name" value="Resolv_N"/>
</dbReference>
<dbReference type="InterPro" id="IPR036162">
    <property type="entry name" value="Resolvase-like_N_sf"/>
</dbReference>
<evidence type="ECO:0000256" key="4">
    <source>
        <dbReference type="PIRSR" id="PIRSR606118-50"/>
    </source>
</evidence>
<dbReference type="PANTHER" id="PTHR30461">
    <property type="entry name" value="DNA-INVERTASE FROM LAMBDOID PROPHAGE"/>
    <property type="match status" value="1"/>
</dbReference>
<keyword evidence="3" id="KW-0233">DNA recombination</keyword>
<comment type="caution">
    <text evidence="8">The sequence shown here is derived from an EMBL/GenBank/DDBJ whole genome shotgun (WGS) entry which is preliminary data.</text>
</comment>
<dbReference type="PROSITE" id="PS00397">
    <property type="entry name" value="RECOMBINASES_1"/>
    <property type="match status" value="1"/>
</dbReference>
<feature type="domain" description="Resolvase/invertase-type recombinase catalytic" evidence="7">
    <location>
        <begin position="12"/>
        <end position="160"/>
    </location>
</feature>
<name>A0A3S0QPJ9_9BACI</name>
<dbReference type="AlphaFoldDB" id="A0A3S0QPJ9"/>
<dbReference type="Pfam" id="PF00239">
    <property type="entry name" value="Resolvase"/>
    <property type="match status" value="1"/>
</dbReference>
<dbReference type="GO" id="GO:0000150">
    <property type="term" value="F:DNA strand exchange activity"/>
    <property type="evidence" value="ECO:0007669"/>
    <property type="project" value="InterPro"/>
</dbReference>
<evidence type="ECO:0000256" key="6">
    <source>
        <dbReference type="SAM" id="Coils"/>
    </source>
</evidence>
<dbReference type="EMBL" id="RYYR01000013">
    <property type="protein sequence ID" value="RUL51924.1"/>
    <property type="molecule type" value="Genomic_DNA"/>
</dbReference>
<dbReference type="PANTHER" id="PTHR30461:SF23">
    <property type="entry name" value="DNA RECOMBINASE-RELATED"/>
    <property type="match status" value="1"/>
</dbReference>
<dbReference type="InterPro" id="IPR038109">
    <property type="entry name" value="DNA_bind_recomb_sf"/>
</dbReference>
<dbReference type="Proteomes" id="UP000287910">
    <property type="component" value="Unassembled WGS sequence"/>
</dbReference>
<reference evidence="8 9" key="1">
    <citation type="submission" date="2018-12" db="EMBL/GenBank/DDBJ databases">
        <title>Lysinibacillus antri sp. nov., isolated from a cave soil.</title>
        <authorList>
            <person name="Narsing Rao M.P."/>
            <person name="Zhang H."/>
            <person name="Dong Z.-Y."/>
            <person name="Niu X.-K."/>
            <person name="Zhang K."/>
            <person name="Fang B.-Z."/>
            <person name="Kang Y.-Q."/>
            <person name="Xiao M."/>
            <person name="Li W.-J."/>
        </authorList>
    </citation>
    <scope>NUCLEOTIDE SEQUENCE [LARGE SCALE GENOMIC DNA]</scope>
    <source>
        <strain evidence="8 9">SYSU K30002</strain>
    </source>
</reference>
<feature type="coiled-coil region" evidence="6">
    <location>
        <begin position="383"/>
        <end position="410"/>
    </location>
</feature>
<evidence type="ECO:0000313" key="9">
    <source>
        <dbReference type="Proteomes" id="UP000287910"/>
    </source>
</evidence>
<dbReference type="SUPFAM" id="SSF53041">
    <property type="entry name" value="Resolvase-like"/>
    <property type="match status" value="1"/>
</dbReference>
<keyword evidence="6" id="KW-0175">Coiled coil</keyword>
<sequence>MRKDNYMKERNLIIVYCRVSSAKQHLDLQISAAKRYLESLGLKEDDDFINYLDDHDISATKLKIEERPNLMHLIRLIKEGKVKTVIVYKRDRLARNFYEFVDITKLFIKYDVEVIYTASNEPPFKNKLSLEAFYGMFSQMEGQNIGTRTADARKQYPSKILGYKRITDNGNKPQYIINEDKKDVIQSLFIDFSNVQGEDEFLEFLLVRRKGLNNPEKIIKILTNPFYSGHYESKNSYQFLHHVEPFVSLELYVECKSKIDLFIAFYLEKMAEVNKQHLVSPMCGECGGTMKYRKKNQLDLGYFVCSSNHKRISIPVEEIDKLVIQTVLDYVQSISVNLAKKIISKQITAAQKNVQKALESTTAEYLDTSLKICTLDRKVKSAMSKYLEEIAALKNKYSDLEQDLLSLQILSSEITDINRLLSQLNYNFKEQELYRLIELIVDKTQVYETYVHIDLFLSSFVKESNAS</sequence>
<dbReference type="GO" id="GO:0003677">
    <property type="term" value="F:DNA binding"/>
    <property type="evidence" value="ECO:0007669"/>
    <property type="project" value="UniProtKB-KW"/>
</dbReference>
<organism evidence="8 9">
    <name type="scientific">Lysinibacillus antri</name>
    <dbReference type="NCBI Taxonomy" id="2498145"/>
    <lineage>
        <taxon>Bacteria</taxon>
        <taxon>Bacillati</taxon>
        <taxon>Bacillota</taxon>
        <taxon>Bacilli</taxon>
        <taxon>Bacillales</taxon>
        <taxon>Bacillaceae</taxon>
        <taxon>Lysinibacillus</taxon>
    </lineage>
</organism>
<evidence type="ECO:0000256" key="3">
    <source>
        <dbReference type="ARBA" id="ARBA00023172"/>
    </source>
</evidence>
<keyword evidence="1" id="KW-0229">DNA integration</keyword>
<dbReference type="GO" id="GO:0015074">
    <property type="term" value="P:DNA integration"/>
    <property type="evidence" value="ECO:0007669"/>
    <property type="project" value="UniProtKB-KW"/>
</dbReference>
<protein>
    <recommendedName>
        <fullName evidence="7">Resolvase/invertase-type recombinase catalytic domain-containing protein</fullName>
    </recommendedName>
</protein>
<dbReference type="PROSITE" id="PS51736">
    <property type="entry name" value="RECOMBINASES_3"/>
    <property type="match status" value="1"/>
</dbReference>
<evidence type="ECO:0000256" key="1">
    <source>
        <dbReference type="ARBA" id="ARBA00022908"/>
    </source>
</evidence>
<feature type="active site" description="O-(5'-phospho-DNA)-serine intermediate" evidence="4 5">
    <location>
        <position position="20"/>
    </location>
</feature>
<dbReference type="SMART" id="SM00857">
    <property type="entry name" value="Resolvase"/>
    <property type="match status" value="1"/>
</dbReference>
<gene>
    <name evidence="8" type="ORF">EK386_11325</name>
</gene>
<dbReference type="Gene3D" id="3.90.1750.20">
    <property type="entry name" value="Putative Large Serine Recombinase, Chain B, Domain 2"/>
    <property type="match status" value="1"/>
</dbReference>
<evidence type="ECO:0000256" key="5">
    <source>
        <dbReference type="PROSITE-ProRule" id="PRU10137"/>
    </source>
</evidence>
<dbReference type="CDD" id="cd00338">
    <property type="entry name" value="Ser_Recombinase"/>
    <property type="match status" value="1"/>
</dbReference>
<evidence type="ECO:0000256" key="2">
    <source>
        <dbReference type="ARBA" id="ARBA00023125"/>
    </source>
</evidence>
<accession>A0A3S0QPJ9</accession>
<evidence type="ECO:0000313" key="8">
    <source>
        <dbReference type="EMBL" id="RUL51924.1"/>
    </source>
</evidence>
<dbReference type="InterPro" id="IPR050639">
    <property type="entry name" value="SSR_resolvase"/>
</dbReference>
<dbReference type="Gene3D" id="3.40.50.1390">
    <property type="entry name" value="Resolvase, N-terminal catalytic domain"/>
    <property type="match status" value="1"/>
</dbReference>